<dbReference type="EMBL" id="ANFO01000069">
    <property type="protein sequence ID" value="KGQ12954.1"/>
    <property type="molecule type" value="Genomic_DNA"/>
</dbReference>
<dbReference type="PRINTS" id="PR00388">
    <property type="entry name" value="PDIESTERASE2"/>
</dbReference>
<gene>
    <name evidence="2" type="ORF">BBAD15_g1292</name>
</gene>
<dbReference type="PANTHER" id="PTHR28283:SF1">
    <property type="entry name" value="3',5'-CYCLIC-NUCLEOTIDE PHOSPHODIESTERASE 1"/>
    <property type="match status" value="1"/>
</dbReference>
<dbReference type="CDD" id="cd07735">
    <property type="entry name" value="class_II_PDE_MBL-fold"/>
    <property type="match status" value="1"/>
</dbReference>
<dbReference type="Proteomes" id="UP000030106">
    <property type="component" value="Unassembled WGS sequence"/>
</dbReference>
<dbReference type="HOGENOM" id="CLU_016658_1_0_1"/>
<proteinExistence type="predicted"/>
<organism evidence="2 3">
    <name type="scientific">Beauveria bassiana D1-5</name>
    <dbReference type="NCBI Taxonomy" id="1245745"/>
    <lineage>
        <taxon>Eukaryota</taxon>
        <taxon>Fungi</taxon>
        <taxon>Dikarya</taxon>
        <taxon>Ascomycota</taxon>
        <taxon>Pezizomycotina</taxon>
        <taxon>Sordariomycetes</taxon>
        <taxon>Hypocreomycetidae</taxon>
        <taxon>Hypocreales</taxon>
        <taxon>Cordycipitaceae</taxon>
        <taxon>Beauveria</taxon>
    </lineage>
</organism>
<dbReference type="Pfam" id="PF02112">
    <property type="entry name" value="PDEase_II"/>
    <property type="match status" value="3"/>
</dbReference>
<sequence>MADQASPSLQVIILGSGGGPQESNATAFLVRSLEHDWRKGSLVAVDAGVHLSAITRLIEEATPSPVPSTPFALTSGPFAGLRLPHSTASANAAHVARALVDTYLITHPHLDHISGFVINTPGLTGTRPKKLAALPSTIQAFKTHIFNNVIWPNLSDENNGAGLLTYLRLVEGGSPALGEGEGKGYLEVCEGLQVKTWSVSHGHCMEKHSHRGSTASNPSTRYGSHDASGAVPAPRRDTCATPHPQPMSRAHSLANQTFLGNSSPRQSNETERVCVYDSSAYFIQEQTTRREILIFGDVEPDSVSLSPRNLHIWQEAAPKIAAGNLTAIFIECSFDDSQCNDRLYGHLKPVFVMEELRALAAEVEVARKLRALESRKRKRLSISEERSDRGPNAASRRQAFAAEDPVSPKSLRPSLRATEVAVRTTGGMDTPHIATPTEELSLHDSDFGTVTMPMSATSLSRPLRGLKIVIIHVKETFSEGPAPADVILEQLQDHEAEAQLGCEFIISKAGQSFYL</sequence>
<dbReference type="AlphaFoldDB" id="A0A0A2WIJ9"/>
<evidence type="ECO:0000313" key="2">
    <source>
        <dbReference type="EMBL" id="KGQ12954.1"/>
    </source>
</evidence>
<dbReference type="PANTHER" id="PTHR28283">
    <property type="entry name" value="3',5'-CYCLIC-NUCLEOTIDE PHOSPHODIESTERASE 1"/>
    <property type="match status" value="1"/>
</dbReference>
<reference evidence="2 3" key="1">
    <citation type="submission" date="2012-10" db="EMBL/GenBank/DDBJ databases">
        <title>Genome sequencing and analysis of entomopathogenic fungi Beauveria bassiana D1-5.</title>
        <authorList>
            <person name="Li Q."/>
            <person name="Wang L."/>
            <person name="Zhang Z."/>
            <person name="Wang Q."/>
            <person name="Ren J."/>
            <person name="Wang M."/>
            <person name="Xu W."/>
            <person name="Wang J."/>
            <person name="Lu Y."/>
            <person name="Du Q."/>
            <person name="Sun Z."/>
        </authorList>
    </citation>
    <scope>NUCLEOTIDE SEQUENCE [LARGE SCALE GENOMIC DNA]</scope>
    <source>
        <strain evidence="2 3">D1-5</strain>
    </source>
</reference>
<dbReference type="GO" id="GO:0047555">
    <property type="term" value="F:3',5'-cyclic-GMP phosphodiesterase activity"/>
    <property type="evidence" value="ECO:0007669"/>
    <property type="project" value="TreeGrafter"/>
</dbReference>
<dbReference type="GO" id="GO:0004115">
    <property type="term" value="F:3',5'-cyclic-AMP phosphodiesterase activity"/>
    <property type="evidence" value="ECO:0007669"/>
    <property type="project" value="InterPro"/>
</dbReference>
<dbReference type="InterPro" id="IPR036866">
    <property type="entry name" value="RibonucZ/Hydroxyglut_hydro"/>
</dbReference>
<dbReference type="STRING" id="1245745.A0A0A2WIJ9"/>
<dbReference type="SUPFAM" id="SSF56281">
    <property type="entry name" value="Metallo-hydrolase/oxidoreductase"/>
    <property type="match status" value="1"/>
</dbReference>
<feature type="compositionally biased region" description="Polar residues" evidence="1">
    <location>
        <begin position="212"/>
        <end position="222"/>
    </location>
</feature>
<protein>
    <submittedName>
        <fullName evidence="2">3',5'-cyclic-nucleotide phosphodiesterase</fullName>
    </submittedName>
</protein>
<feature type="region of interest" description="Disordered" evidence="1">
    <location>
        <begin position="206"/>
        <end position="247"/>
    </location>
</feature>
<dbReference type="GO" id="GO:0006198">
    <property type="term" value="P:cAMP catabolic process"/>
    <property type="evidence" value="ECO:0007669"/>
    <property type="project" value="InterPro"/>
</dbReference>
<dbReference type="InterPro" id="IPR000396">
    <property type="entry name" value="Pdiesterase2"/>
</dbReference>
<dbReference type="Gene3D" id="3.60.15.10">
    <property type="entry name" value="Ribonuclease Z/Hydroxyacylglutathione hydrolase-like"/>
    <property type="match status" value="1"/>
</dbReference>
<evidence type="ECO:0000256" key="1">
    <source>
        <dbReference type="SAM" id="MobiDB-lite"/>
    </source>
</evidence>
<accession>A0A0A2WIJ9</accession>
<evidence type="ECO:0000313" key="3">
    <source>
        <dbReference type="Proteomes" id="UP000030106"/>
    </source>
</evidence>
<dbReference type="OrthoDB" id="258495at2759"/>
<dbReference type="GO" id="GO:1902660">
    <property type="term" value="P:negative regulation of glucose mediated signaling pathway"/>
    <property type="evidence" value="ECO:0007669"/>
    <property type="project" value="TreeGrafter"/>
</dbReference>
<dbReference type="eggNOG" id="ENOG502RFKK">
    <property type="taxonomic scope" value="Eukaryota"/>
</dbReference>
<comment type="caution">
    <text evidence="2">The sequence shown here is derived from an EMBL/GenBank/DDBJ whole genome shotgun (WGS) entry which is preliminary data.</text>
</comment>
<feature type="region of interest" description="Disordered" evidence="1">
    <location>
        <begin position="380"/>
        <end position="413"/>
    </location>
</feature>
<name>A0A0A2WIJ9_BEABA</name>